<evidence type="ECO:0000313" key="1">
    <source>
        <dbReference type="EMBL" id="HIQ91299.1"/>
    </source>
</evidence>
<name>A0A9D0ZS55_9FIRM</name>
<accession>A0A9D0ZS55</accession>
<protein>
    <recommendedName>
        <fullName evidence="3">Phage protein</fullName>
    </recommendedName>
</protein>
<reference evidence="1" key="1">
    <citation type="submission" date="2020-10" db="EMBL/GenBank/DDBJ databases">
        <authorList>
            <person name="Gilroy R."/>
        </authorList>
    </citation>
    <scope>NUCLEOTIDE SEQUENCE</scope>
    <source>
        <strain evidence="1">CHK147-3167</strain>
    </source>
</reference>
<reference evidence="1" key="2">
    <citation type="journal article" date="2021" name="PeerJ">
        <title>Extensive microbial diversity within the chicken gut microbiome revealed by metagenomics and culture.</title>
        <authorList>
            <person name="Gilroy R."/>
            <person name="Ravi A."/>
            <person name="Getino M."/>
            <person name="Pursley I."/>
            <person name="Horton D.L."/>
            <person name="Alikhan N.F."/>
            <person name="Baker D."/>
            <person name="Gharbi K."/>
            <person name="Hall N."/>
            <person name="Watson M."/>
            <person name="Adriaenssens E.M."/>
            <person name="Foster-Nyarko E."/>
            <person name="Jarju S."/>
            <person name="Secka A."/>
            <person name="Antonio M."/>
            <person name="Oren A."/>
            <person name="Chaudhuri R.R."/>
            <person name="La Ragione R."/>
            <person name="Hildebrand F."/>
            <person name="Pallen M.J."/>
        </authorList>
    </citation>
    <scope>NUCLEOTIDE SEQUENCE</scope>
    <source>
        <strain evidence="1">CHK147-3167</strain>
    </source>
</reference>
<organism evidence="1 2">
    <name type="scientific">Candidatus Coprosoma intestinipullorum</name>
    <dbReference type="NCBI Taxonomy" id="2840752"/>
    <lineage>
        <taxon>Bacteria</taxon>
        <taxon>Bacillati</taxon>
        <taxon>Bacillota</taxon>
        <taxon>Bacillota incertae sedis</taxon>
        <taxon>Candidatus Coprosoma</taxon>
    </lineage>
</organism>
<evidence type="ECO:0008006" key="3">
    <source>
        <dbReference type="Google" id="ProtNLM"/>
    </source>
</evidence>
<evidence type="ECO:0000313" key="2">
    <source>
        <dbReference type="Proteomes" id="UP000886786"/>
    </source>
</evidence>
<dbReference type="Proteomes" id="UP000886786">
    <property type="component" value="Unassembled WGS sequence"/>
</dbReference>
<dbReference type="AlphaFoldDB" id="A0A9D0ZS55"/>
<gene>
    <name evidence="1" type="ORF">IAB27_06745</name>
</gene>
<comment type="caution">
    <text evidence="1">The sequence shown here is derived from an EMBL/GenBank/DDBJ whole genome shotgun (WGS) entry which is preliminary data.</text>
</comment>
<sequence length="124" mass="13993">MLSENQMVRIKKAKESMYTGLCTVVEYRKVKNENKSTGFKEEIILEDVPCRLSFSSNSNTNETSIFNGVAQIIKLILSPDVKINPGSKIIVTQNDVENIYKNSGESAVYSTHQEIILELFKGWS</sequence>
<dbReference type="EMBL" id="DVFV01000115">
    <property type="protein sequence ID" value="HIQ91299.1"/>
    <property type="molecule type" value="Genomic_DNA"/>
</dbReference>
<proteinExistence type="predicted"/>